<dbReference type="FunFam" id="3.30.390.150:FF:000002">
    <property type="entry name" value="BRICHOS domain containing 5"/>
    <property type="match status" value="1"/>
</dbReference>
<accession>A0A7J8EXU3</accession>
<keyword evidence="2" id="KW-0812">Transmembrane</keyword>
<reference evidence="4 5" key="1">
    <citation type="journal article" date="2020" name="Nature">
        <title>Six reference-quality genomes reveal evolution of bat adaptations.</title>
        <authorList>
            <person name="Jebb D."/>
            <person name="Huang Z."/>
            <person name="Pippel M."/>
            <person name="Hughes G.M."/>
            <person name="Lavrichenko K."/>
            <person name="Devanna P."/>
            <person name="Winkler S."/>
            <person name="Jermiin L.S."/>
            <person name="Skirmuntt E.C."/>
            <person name="Katzourakis A."/>
            <person name="Burkitt-Gray L."/>
            <person name="Ray D.A."/>
            <person name="Sullivan K.A.M."/>
            <person name="Roscito J.G."/>
            <person name="Kirilenko B.M."/>
            <person name="Davalos L.M."/>
            <person name="Corthals A.P."/>
            <person name="Power M.L."/>
            <person name="Jones G."/>
            <person name="Ransome R.D."/>
            <person name="Dechmann D.K.N."/>
            <person name="Locatelli A.G."/>
            <person name="Puechmaille S.J."/>
            <person name="Fedrigo O."/>
            <person name="Jarvis E.D."/>
            <person name="Hiller M."/>
            <person name="Vernes S.C."/>
            <person name="Myers E.W."/>
            <person name="Teeling E.C."/>
        </authorList>
    </citation>
    <scope>NUCLEOTIDE SEQUENCE [LARGE SCALE GENOMIC DNA]</scope>
    <source>
        <strain evidence="4">MRouAeg1</strain>
        <tissue evidence="4">Muscle</tissue>
    </source>
</reference>
<proteinExistence type="predicted"/>
<dbReference type="SMART" id="SM01039">
    <property type="entry name" value="BRICHOS"/>
    <property type="match status" value="1"/>
</dbReference>
<keyword evidence="2" id="KW-0472">Membrane</keyword>
<name>A0A7J8EXU3_ROUAE</name>
<keyword evidence="1" id="KW-1015">Disulfide bond</keyword>
<comment type="caution">
    <text evidence="4">The sequence shown here is derived from an EMBL/GenBank/DDBJ whole genome shotgun (WGS) entry which is preliminary data.</text>
</comment>
<dbReference type="Proteomes" id="UP000593571">
    <property type="component" value="Unassembled WGS sequence"/>
</dbReference>
<evidence type="ECO:0000256" key="1">
    <source>
        <dbReference type="ARBA" id="ARBA00023157"/>
    </source>
</evidence>
<evidence type="ECO:0000256" key="2">
    <source>
        <dbReference type="SAM" id="Phobius"/>
    </source>
</evidence>
<dbReference type="InterPro" id="IPR051772">
    <property type="entry name" value="Gastrokine"/>
</dbReference>
<evidence type="ECO:0000313" key="5">
    <source>
        <dbReference type="Proteomes" id="UP000593571"/>
    </source>
</evidence>
<dbReference type="AlphaFoldDB" id="A0A7J8EXU3"/>
<dbReference type="Pfam" id="PF04089">
    <property type="entry name" value="BRICHOS"/>
    <property type="match status" value="1"/>
</dbReference>
<keyword evidence="5" id="KW-1185">Reference proteome</keyword>
<protein>
    <submittedName>
        <fullName evidence="4">BRICHOS domain containing 5</fullName>
    </submittedName>
</protein>
<dbReference type="Gene3D" id="3.30.390.150">
    <property type="match status" value="1"/>
</dbReference>
<dbReference type="EMBL" id="JACASE010000008">
    <property type="protein sequence ID" value="KAF6439872.1"/>
    <property type="molecule type" value="Genomic_DNA"/>
</dbReference>
<feature type="domain" description="BRICHOS" evidence="3">
    <location>
        <begin position="107"/>
        <end position="202"/>
    </location>
</feature>
<gene>
    <name evidence="4" type="ORF">HJG63_001575</name>
</gene>
<sequence length="237" mass="26397">MEQRNCCTERPEPGPVGAPLTEMCPQVKTRPCHGRWTTSGLLLLLLLLALAAAGAVAGGLLGFTHSPPKPLLQMLHLTLPSPRVFQYNQTAQVDVARNVATIRVTPAQSNHSWAVLFDGQNGCVCYRPAEHKACFLRLMEPRDHETLQLLMNTSRAQGSHSPSQDTHYTQELLEVLGSHEVEPAQVGASVRHLCEKTPIYWARRTEGPRRLRLIYLCIDICFPSNVCVSVCFYYLPD</sequence>
<dbReference type="PANTHER" id="PTHR16483">
    <property type="entry name" value="GASTROKINE 1"/>
    <property type="match status" value="1"/>
</dbReference>
<keyword evidence="2" id="KW-1133">Transmembrane helix</keyword>
<dbReference type="PROSITE" id="PS50869">
    <property type="entry name" value="BRICHOS"/>
    <property type="match status" value="1"/>
</dbReference>
<dbReference type="InterPro" id="IPR007084">
    <property type="entry name" value="BRICHOS_dom"/>
</dbReference>
<evidence type="ECO:0000313" key="4">
    <source>
        <dbReference type="EMBL" id="KAF6439872.1"/>
    </source>
</evidence>
<organism evidence="4 5">
    <name type="scientific">Rousettus aegyptiacus</name>
    <name type="common">Egyptian fruit bat</name>
    <name type="synonym">Pteropus aegyptiacus</name>
    <dbReference type="NCBI Taxonomy" id="9407"/>
    <lineage>
        <taxon>Eukaryota</taxon>
        <taxon>Metazoa</taxon>
        <taxon>Chordata</taxon>
        <taxon>Craniata</taxon>
        <taxon>Vertebrata</taxon>
        <taxon>Euteleostomi</taxon>
        <taxon>Mammalia</taxon>
        <taxon>Eutheria</taxon>
        <taxon>Laurasiatheria</taxon>
        <taxon>Chiroptera</taxon>
        <taxon>Yinpterochiroptera</taxon>
        <taxon>Pteropodoidea</taxon>
        <taxon>Pteropodidae</taxon>
        <taxon>Rousettinae</taxon>
        <taxon>Rousettus</taxon>
    </lineage>
</organism>
<evidence type="ECO:0000259" key="3">
    <source>
        <dbReference type="PROSITE" id="PS50869"/>
    </source>
</evidence>
<feature type="transmembrane region" description="Helical" evidence="2">
    <location>
        <begin position="41"/>
        <end position="64"/>
    </location>
</feature>